<name>A0A0G4NT67_PENC3</name>
<proteinExistence type="predicted"/>
<protein>
    <submittedName>
        <fullName evidence="1">Str. FM013</fullName>
    </submittedName>
</protein>
<evidence type="ECO:0000313" key="2">
    <source>
        <dbReference type="Proteomes" id="UP000053732"/>
    </source>
</evidence>
<accession>A0A0G4NT67</accession>
<sequence>MHNPTTGWASYLRIRVYFVLVAGSCRVQESFDRSSLVLICPIWLICGL</sequence>
<dbReference type="AlphaFoldDB" id="A0A0G4NT67"/>
<evidence type="ECO:0000313" key="1">
    <source>
        <dbReference type="EMBL" id="CRL17305.1"/>
    </source>
</evidence>
<dbReference type="Proteomes" id="UP000053732">
    <property type="component" value="Unassembled WGS sequence"/>
</dbReference>
<keyword evidence="2" id="KW-1185">Reference proteome</keyword>
<dbReference type="EMBL" id="HG793134">
    <property type="protein sequence ID" value="CRL17305.1"/>
    <property type="molecule type" value="Genomic_DNA"/>
</dbReference>
<reference evidence="1 2" key="1">
    <citation type="journal article" date="2014" name="Nat. Commun.">
        <title>Multiple recent horizontal transfers of a large genomic region in cheese making fungi.</title>
        <authorList>
            <person name="Cheeseman K."/>
            <person name="Ropars J."/>
            <person name="Renault P."/>
            <person name="Dupont J."/>
            <person name="Gouzy J."/>
            <person name="Branca A."/>
            <person name="Abraham A.L."/>
            <person name="Ceppi M."/>
            <person name="Conseiller E."/>
            <person name="Debuchy R."/>
            <person name="Malagnac F."/>
            <person name="Goarin A."/>
            <person name="Silar P."/>
            <person name="Lacoste S."/>
            <person name="Sallet E."/>
            <person name="Bensimon A."/>
            <person name="Giraud T."/>
            <person name="Brygoo Y."/>
        </authorList>
    </citation>
    <scope>NUCLEOTIDE SEQUENCE [LARGE SCALE GENOMIC DNA]</scope>
    <source>
        <strain evidence="2">FM 013</strain>
    </source>
</reference>
<gene>
    <name evidence="1" type="ORF">PCAMFM013_S001g000265</name>
</gene>
<organism evidence="1 2">
    <name type="scientific">Penicillium camemberti (strain FM 013)</name>
    <dbReference type="NCBI Taxonomy" id="1429867"/>
    <lineage>
        <taxon>Eukaryota</taxon>
        <taxon>Fungi</taxon>
        <taxon>Dikarya</taxon>
        <taxon>Ascomycota</taxon>
        <taxon>Pezizomycotina</taxon>
        <taxon>Eurotiomycetes</taxon>
        <taxon>Eurotiomycetidae</taxon>
        <taxon>Eurotiales</taxon>
        <taxon>Aspergillaceae</taxon>
        <taxon>Penicillium</taxon>
    </lineage>
</organism>